<dbReference type="Gene3D" id="3.30.70.100">
    <property type="match status" value="1"/>
</dbReference>
<dbReference type="InterPro" id="IPR036163">
    <property type="entry name" value="HMA_dom_sf"/>
</dbReference>
<dbReference type="RefSeq" id="WP_014142592.1">
    <property type="nucleotide sequence ID" value="NC_016111.1"/>
</dbReference>
<dbReference type="Pfam" id="PF00403">
    <property type="entry name" value="HMA"/>
    <property type="match status" value="1"/>
</dbReference>
<name>F8JZP8_STREN</name>
<keyword evidence="3" id="KW-1185">Reference proteome</keyword>
<dbReference type="InterPro" id="IPR006121">
    <property type="entry name" value="HMA_dom"/>
</dbReference>
<feature type="domain" description="HMA" evidence="1">
    <location>
        <begin position="17"/>
        <end position="82"/>
    </location>
</feature>
<dbReference type="EMBL" id="CP003219">
    <property type="protein sequence ID" value="AEW94200.1"/>
    <property type="molecule type" value="Genomic_DNA"/>
</dbReference>
<evidence type="ECO:0000313" key="3">
    <source>
        <dbReference type="Proteomes" id="UP000007842"/>
    </source>
</evidence>
<evidence type="ECO:0000259" key="1">
    <source>
        <dbReference type="PROSITE" id="PS50846"/>
    </source>
</evidence>
<dbReference type="HOGENOM" id="CLU_134973_13_0_11"/>
<dbReference type="Proteomes" id="UP000007842">
    <property type="component" value="Chromosome"/>
</dbReference>
<dbReference type="PATRIC" id="fig|1003195.11.peg.3373"/>
<protein>
    <submittedName>
        <fullName evidence="2">Copper chaperone</fullName>
    </submittedName>
</protein>
<gene>
    <name evidence="2" type="ordered locus">SCATT_18290</name>
</gene>
<dbReference type="eggNOG" id="COG2608">
    <property type="taxonomic scope" value="Bacteria"/>
</dbReference>
<sequence length="85" mass="8287">MGTDNSTLAATGSGPGTTVVYAVSGMSCAHCEKAIGEEVSALPGVTAVAADAATGRVSVTSTAPLDDEAVRAAVDEAGYELTGRV</sequence>
<dbReference type="KEGG" id="sct:SCAT_1834"/>
<evidence type="ECO:0000313" key="2">
    <source>
        <dbReference type="EMBL" id="AEW94200.1"/>
    </source>
</evidence>
<dbReference type="GO" id="GO:0046872">
    <property type="term" value="F:metal ion binding"/>
    <property type="evidence" value="ECO:0007669"/>
    <property type="project" value="InterPro"/>
</dbReference>
<dbReference type="CDD" id="cd00371">
    <property type="entry name" value="HMA"/>
    <property type="match status" value="1"/>
</dbReference>
<dbReference type="PROSITE" id="PS50846">
    <property type="entry name" value="HMA_2"/>
    <property type="match status" value="1"/>
</dbReference>
<organism evidence="2 3">
    <name type="scientific">Streptantibioticus cattleyicolor (strain ATCC 35852 / DSM 46488 / JCM 4925 / NBRC 14057 / NRRL 8057)</name>
    <name type="common">Streptomyces cattleya</name>
    <dbReference type="NCBI Taxonomy" id="1003195"/>
    <lineage>
        <taxon>Bacteria</taxon>
        <taxon>Bacillati</taxon>
        <taxon>Actinomycetota</taxon>
        <taxon>Actinomycetes</taxon>
        <taxon>Kitasatosporales</taxon>
        <taxon>Streptomycetaceae</taxon>
        <taxon>Streptantibioticus</taxon>
    </lineage>
</organism>
<accession>G8WRR6</accession>
<dbReference type="AlphaFoldDB" id="F8JZP8"/>
<proteinExistence type="predicted"/>
<dbReference type="KEGG" id="scy:SCATT_18290"/>
<dbReference type="STRING" id="1003195.SCATT_18290"/>
<accession>F8JZP8</accession>
<dbReference type="SUPFAM" id="SSF55008">
    <property type="entry name" value="HMA, heavy metal-associated domain"/>
    <property type="match status" value="1"/>
</dbReference>
<dbReference type="OrthoDB" id="9813965at2"/>
<reference evidence="3" key="1">
    <citation type="submission" date="2011-12" db="EMBL/GenBank/DDBJ databases">
        <title>Complete genome sequence of Streptomyces cattleya strain DSM 46488.</title>
        <authorList>
            <person name="Ou H.-Y."/>
            <person name="Li P."/>
            <person name="Zhao C."/>
            <person name="O'Hagan D."/>
            <person name="Deng Z."/>
        </authorList>
    </citation>
    <scope>NUCLEOTIDE SEQUENCE [LARGE SCALE GENOMIC DNA]</scope>
    <source>
        <strain evidence="3">ATCC 35852 / DSM 46488 / JCM 4925 / NBRC 14057 / NRRL 8057</strain>
    </source>
</reference>